<evidence type="ECO:0000256" key="1">
    <source>
        <dbReference type="ARBA" id="ARBA00004117"/>
    </source>
</evidence>
<dbReference type="GO" id="GO:0009425">
    <property type="term" value="C:bacterial-type flagellum basal body"/>
    <property type="evidence" value="ECO:0007669"/>
    <property type="project" value="UniProtKB-SubCell"/>
</dbReference>
<keyword evidence="3" id="KW-0969">Cilium</keyword>
<sequence>MTAVRPDLLQLTERRMAWLEARQRVLAGNIANADTPGYQPRDVRSFASVLAGAAGGPRMAATNSRNLA</sequence>
<gene>
    <name evidence="3" type="ORF">AVDCRST_MAG08-835</name>
</gene>
<dbReference type="Pfam" id="PF00460">
    <property type="entry name" value="Flg_bb_rod"/>
    <property type="match status" value="1"/>
</dbReference>
<name>A0A6J4HLB9_9PROT</name>
<keyword evidence="3" id="KW-0966">Cell projection</keyword>
<dbReference type="AlphaFoldDB" id="A0A6J4HLB9"/>
<dbReference type="InterPro" id="IPR001444">
    <property type="entry name" value="Flag_bb_rod_N"/>
</dbReference>
<keyword evidence="3" id="KW-0282">Flagellum</keyword>
<evidence type="ECO:0000313" key="3">
    <source>
        <dbReference type="EMBL" id="CAA9227005.1"/>
    </source>
</evidence>
<dbReference type="EMBL" id="CADCTG010000101">
    <property type="protein sequence ID" value="CAA9227005.1"/>
    <property type="molecule type" value="Genomic_DNA"/>
</dbReference>
<protein>
    <submittedName>
        <fullName evidence="3">Flagellar basal-body rod protein FlgB</fullName>
    </submittedName>
</protein>
<feature type="non-terminal residue" evidence="3">
    <location>
        <position position="68"/>
    </location>
</feature>
<proteinExistence type="predicted"/>
<accession>A0A6J4HLB9</accession>
<comment type="subcellular location">
    <subcellularLocation>
        <location evidence="1">Bacterial flagellum basal body</location>
    </subcellularLocation>
</comment>
<reference evidence="3" key="1">
    <citation type="submission" date="2020-02" db="EMBL/GenBank/DDBJ databases">
        <authorList>
            <person name="Meier V. D."/>
        </authorList>
    </citation>
    <scope>NUCLEOTIDE SEQUENCE</scope>
    <source>
        <strain evidence="3">AVDCRST_MAG08</strain>
    </source>
</reference>
<feature type="domain" description="Flagellar basal body rod protein N-terminal" evidence="2">
    <location>
        <begin position="14"/>
        <end position="39"/>
    </location>
</feature>
<organism evidence="3">
    <name type="scientific">uncultured Acetobacteraceae bacterium</name>
    <dbReference type="NCBI Taxonomy" id="169975"/>
    <lineage>
        <taxon>Bacteria</taxon>
        <taxon>Pseudomonadati</taxon>
        <taxon>Pseudomonadota</taxon>
        <taxon>Alphaproteobacteria</taxon>
        <taxon>Acetobacterales</taxon>
        <taxon>Acetobacteraceae</taxon>
        <taxon>environmental samples</taxon>
    </lineage>
</organism>
<evidence type="ECO:0000259" key="2">
    <source>
        <dbReference type="Pfam" id="PF00460"/>
    </source>
</evidence>